<comment type="catalytic activity">
    <reaction evidence="5 6 8">
        <text>RNA(n) + a ribonucleoside 5'-triphosphate = RNA(n+1) + diphosphate</text>
        <dbReference type="Rhea" id="RHEA:21248"/>
        <dbReference type="Rhea" id="RHEA-COMP:14527"/>
        <dbReference type="Rhea" id="RHEA-COMP:17342"/>
        <dbReference type="ChEBI" id="CHEBI:33019"/>
        <dbReference type="ChEBI" id="CHEBI:61557"/>
        <dbReference type="ChEBI" id="CHEBI:140395"/>
        <dbReference type="EC" id="2.7.7.6"/>
    </reaction>
</comment>
<accession>A0A1T4RLY2</accession>
<dbReference type="Pfam" id="PF04563">
    <property type="entry name" value="RNA_pol_Rpb2_1"/>
    <property type="match status" value="1"/>
</dbReference>
<feature type="domain" description="RNA polymerase beta subunit protrusion" evidence="12">
    <location>
        <begin position="27"/>
        <end position="504"/>
    </location>
</feature>
<dbReference type="OrthoDB" id="9803954at2"/>
<evidence type="ECO:0000256" key="1">
    <source>
        <dbReference type="ARBA" id="ARBA00022478"/>
    </source>
</evidence>
<dbReference type="Gene3D" id="3.90.1800.10">
    <property type="entry name" value="RNA polymerase alpha subunit dimerisation domain"/>
    <property type="match status" value="1"/>
</dbReference>
<evidence type="ECO:0000256" key="5">
    <source>
        <dbReference type="ARBA" id="ARBA00048552"/>
    </source>
</evidence>
<evidence type="ECO:0000256" key="7">
    <source>
        <dbReference type="RuleBase" id="RU000434"/>
    </source>
</evidence>
<comment type="caution">
    <text evidence="15">The sequence shown here is derived from an EMBL/GenBank/DDBJ whole genome shotgun (WGS) entry which is preliminary data.</text>
</comment>
<evidence type="ECO:0000256" key="8">
    <source>
        <dbReference type="RuleBase" id="RU363031"/>
    </source>
</evidence>
<dbReference type="Pfam" id="PF00562">
    <property type="entry name" value="RNA_pol_Rpb2_6"/>
    <property type="match status" value="1"/>
</dbReference>
<dbReference type="Gene3D" id="3.90.1100.10">
    <property type="match status" value="2"/>
</dbReference>
<dbReference type="FunFam" id="2.40.50.100:FF:000006">
    <property type="entry name" value="DNA-directed RNA polymerase subunit beta"/>
    <property type="match status" value="1"/>
</dbReference>
<dbReference type="GO" id="GO:0003899">
    <property type="term" value="F:DNA-directed RNA polymerase activity"/>
    <property type="evidence" value="ECO:0007669"/>
    <property type="project" value="UniProtKB-UniRule"/>
</dbReference>
<dbReference type="EC" id="2.7.7.6" evidence="6 8"/>
<dbReference type="SUPFAM" id="SSF64484">
    <property type="entry name" value="beta and beta-prime subunits of DNA dependent RNA-polymerase"/>
    <property type="match status" value="1"/>
</dbReference>
<comment type="function">
    <text evidence="6 8">DNA-dependent RNA polymerase catalyzes the transcription of DNA into RNA using the four ribonucleoside triphosphates as substrates.</text>
</comment>
<evidence type="ECO:0000256" key="6">
    <source>
        <dbReference type="HAMAP-Rule" id="MF_01321"/>
    </source>
</evidence>
<dbReference type="InterPro" id="IPR007644">
    <property type="entry name" value="RNA_pol_bsu_protrusion"/>
</dbReference>
<dbReference type="FunFam" id="3.90.1100.10:FF:000002">
    <property type="entry name" value="DNA-directed RNA polymerase subunit beta"/>
    <property type="match status" value="1"/>
</dbReference>
<dbReference type="Pfam" id="PF04560">
    <property type="entry name" value="RNA_pol_Rpb2_7"/>
    <property type="match status" value="1"/>
</dbReference>
<feature type="domain" description="DNA-directed RNA polymerase subunit 2 hybrid-binding" evidence="9">
    <location>
        <begin position="722"/>
        <end position="1281"/>
    </location>
</feature>
<dbReference type="PANTHER" id="PTHR20856">
    <property type="entry name" value="DNA-DIRECTED RNA POLYMERASE I SUBUNIT 2"/>
    <property type="match status" value="1"/>
</dbReference>
<dbReference type="NCBIfam" id="NF001616">
    <property type="entry name" value="PRK00405.1"/>
    <property type="match status" value="1"/>
</dbReference>
<dbReference type="Pfam" id="PF04565">
    <property type="entry name" value="RNA_pol_Rpb2_3"/>
    <property type="match status" value="1"/>
</dbReference>
<dbReference type="InterPro" id="IPR014724">
    <property type="entry name" value="RNA_pol_RPB2_OB-fold"/>
</dbReference>
<dbReference type="InterPro" id="IPR042107">
    <property type="entry name" value="DNA-dir_RNA_pol_bsu_ext_1_sf"/>
</dbReference>
<reference evidence="15 16" key="1">
    <citation type="submission" date="2017-01" db="EMBL/GenBank/DDBJ databases">
        <title>Genome Sequencing of a Marine Spirillum, Oceanospirillum multiglobuliferum ATCC 33336, from Japan.</title>
        <authorList>
            <person name="Carney J.G."/>
            <person name="Trachtenberg A.M."/>
            <person name="Rheaume B.A."/>
            <person name="Linnane J.D."/>
            <person name="Pitts N.L."/>
            <person name="Mykles D.L."/>
            <person name="Maclea K.S."/>
        </authorList>
    </citation>
    <scope>NUCLEOTIDE SEQUENCE [LARGE SCALE GENOMIC DNA]</scope>
    <source>
        <strain evidence="15 16">ATCC 33336</strain>
    </source>
</reference>
<name>A0A1T4RLY2_9GAMM</name>
<dbReference type="InterPro" id="IPR007121">
    <property type="entry name" value="RNA_pol_bsu_CS"/>
</dbReference>
<sequence length="1358" mass="152284">MAYSYTEKKRIRKDFGKLPHVMDVPYLLAIQLDSYRAFLQQDKTIEQREDQGLHAAFKSVFPIESYSGNASLEYVSYRLGNPVFDVKECQLRGVTYAAPLRVKVRLVIYDRESSNKAIKDIKEQEVYMGEMPLMTDNGTFVINGTERVIVSQLHRSPGVFFDHDKGKTHSSGKLLYSARVIPYRGSWLDFEFDPKDSVFVRIDRRRKLPASVLLRALNYTSEQMLDMFFDTNKFFFERDGLYMELVPARLRGETATFDICDPNGEIIVEEGRRITPRHIRQLEKAGMDKLKVPVQYLFGRVVAKDMVDERTGELICECNTEITAEILEKLAQAGCKVIETLYTNDLDCGPFISDTLRIDNTRNQLEALVEIYRMMRPGEPPTKDSAEALFENLFFSEDRYDLSAVGRMKFNRRIGRDEDTGSGVLSHEDIIQVLRELINIRNGQGEVDDIDHLGNRRIRSVGEMAENQFRVGLVRVERAVKERLSLAESEGLMPQDLINAKPVAAAIKEFFGSSQLSQFMDQNNPLSEVTHKRRVSALGPGGLTRERAGFEVRDVHPTHYGRVCPIETPEGPNIGLINSLATYARTNSYGFLETPYRKVVDSMVTDELVYLSAIEESQYIIAQASAKMDAEGRLIDDLVQVRHKGETTFMIPEQVTLMDVSPRQVVSVAAALIPFLEHDDANRALMGSNMQRQAVPTLRADKPLVGTGMERYVARDSGVCAVAKRGGVVDSVDASRIVIRVNDAETAAGEAGVDIYNLTKYTRSNQNTCINQRAIVRPGDVVAVGDILADGPSVDLGELALGQNMRIAFMPWNGYNFEDSILVSERVVQEDRFTTIHIQELTCVSRDTKLGAEEITADIPNVGESALGKLDESGIVYIGAEVCAGDILVGKVTPKGETQLTPEEKLLRAIFGEKASDVKDTSLRVSTGVKGTVIDVQVFTRDGVEKDSRARAIEQQQLDEVRKDLQEEYRIAEEATFERLSRLLDGQEVLSGVRLLKGDKLTAEYLAELPRSQWFKLSLVDESLNEHLQQAEEQLLLRRKEMDDKFEDKKKKLQQGDDLAPGVLKIVKVYVAIKRRIQPGDKMAGRHGNKGVISAIMPVEDMPYDEKGESVDIVLNPLGVPSRMNVGQILETHLGLAAKGLGNKINEMLLEQRETQLADIRAFLDKIYNQVGSKTEDIDSLTDEEVIQLAQNLRKGVPIATAVFDGAKEAEIKELLRLADLPDSGQMWLRDGRTGEQFDRPVTVGYMYMLKLNHLVDDKMHARSTGSYSLVTQQPLGGKAQFGGQRFGEMEVWALEAYGAAYTLQEMLTVKSDDVNGRTKMYKNIVDGDHRMEPGMPESFNVLVKEIRSLGIDIDLES</sequence>
<dbReference type="InterPro" id="IPR015712">
    <property type="entry name" value="DNA-dir_RNA_pol_su2"/>
</dbReference>
<evidence type="ECO:0000259" key="14">
    <source>
        <dbReference type="Pfam" id="PF10385"/>
    </source>
</evidence>
<evidence type="ECO:0000256" key="3">
    <source>
        <dbReference type="ARBA" id="ARBA00022695"/>
    </source>
</evidence>
<dbReference type="Gene3D" id="3.90.1110.10">
    <property type="entry name" value="RNA polymerase Rpb2, domain 2"/>
    <property type="match status" value="1"/>
</dbReference>
<dbReference type="Gene3D" id="2.30.150.10">
    <property type="entry name" value="DNA-directed RNA polymerase, beta subunit, external 1 domain"/>
    <property type="match status" value="1"/>
</dbReference>
<feature type="domain" description="RNA polymerase Rpb2" evidence="10">
    <location>
        <begin position="1283"/>
        <end position="1356"/>
    </location>
</feature>
<dbReference type="GO" id="GO:0003677">
    <property type="term" value="F:DNA binding"/>
    <property type="evidence" value="ECO:0007669"/>
    <property type="project" value="UniProtKB-UniRule"/>
</dbReference>
<keyword evidence="16" id="KW-1185">Reference proteome</keyword>
<dbReference type="Gene3D" id="2.40.50.150">
    <property type="match status" value="1"/>
</dbReference>
<keyword evidence="2 6" id="KW-0808">Transferase</keyword>
<organism evidence="15 16">
    <name type="scientific">Oceanospirillum multiglobuliferum</name>
    <dbReference type="NCBI Taxonomy" id="64969"/>
    <lineage>
        <taxon>Bacteria</taxon>
        <taxon>Pseudomonadati</taxon>
        <taxon>Pseudomonadota</taxon>
        <taxon>Gammaproteobacteria</taxon>
        <taxon>Oceanospirillales</taxon>
        <taxon>Oceanospirillaceae</taxon>
        <taxon>Oceanospirillum</taxon>
    </lineage>
</organism>
<keyword evidence="4 6" id="KW-0804">Transcription</keyword>
<dbReference type="RefSeq" id="WP_078745982.1">
    <property type="nucleotide sequence ID" value="NZ_FUXG01000018.1"/>
</dbReference>
<dbReference type="FunFam" id="3.90.1110.10:FF:000001">
    <property type="entry name" value="DNA-directed RNA polymerase subunit beta"/>
    <property type="match status" value="1"/>
</dbReference>
<dbReference type="FunFam" id="2.40.50.150:FF:000001">
    <property type="entry name" value="DNA-directed RNA polymerase subunit beta"/>
    <property type="match status" value="1"/>
</dbReference>
<dbReference type="CDD" id="cd00653">
    <property type="entry name" value="RNA_pol_B_RPB2"/>
    <property type="match status" value="1"/>
</dbReference>
<feature type="domain" description="DNA-directed RNA polymerase beta subunit external 1" evidence="14">
    <location>
        <begin position="596"/>
        <end position="661"/>
    </location>
</feature>
<dbReference type="STRING" id="64969.SAMN02745127_02432"/>
<dbReference type="PROSITE" id="PS01166">
    <property type="entry name" value="RNA_POL_BETA"/>
    <property type="match status" value="1"/>
</dbReference>
<dbReference type="Gene3D" id="2.40.270.10">
    <property type="entry name" value="DNA-directed RNA polymerase, subunit 2, domain 6"/>
    <property type="match status" value="1"/>
</dbReference>
<dbReference type="FunFam" id="3.90.1800.10:FF:000001">
    <property type="entry name" value="DNA-directed RNA polymerase subunit beta"/>
    <property type="match status" value="1"/>
</dbReference>
<dbReference type="InterPro" id="IPR007645">
    <property type="entry name" value="RNA_pol_Rpb2_3"/>
</dbReference>
<dbReference type="FunFam" id="2.40.270.10:FF:000003">
    <property type="entry name" value="DNA-directed RNA polymerase subunit beta"/>
    <property type="match status" value="1"/>
</dbReference>
<dbReference type="InterPro" id="IPR037033">
    <property type="entry name" value="DNA-dir_RNAP_su2_hyb_sf"/>
</dbReference>
<dbReference type="Gene3D" id="2.40.50.100">
    <property type="match status" value="1"/>
</dbReference>
<feature type="domain" description="RNA polymerase Rpb2" evidence="11">
    <location>
        <begin position="347"/>
        <end position="459"/>
    </location>
</feature>
<dbReference type="InterPro" id="IPR037034">
    <property type="entry name" value="RNA_pol_Rpb2_2_sf"/>
</dbReference>
<dbReference type="InterPro" id="IPR010243">
    <property type="entry name" value="RNA_pol_bsu_bac"/>
</dbReference>
<dbReference type="GO" id="GO:0000428">
    <property type="term" value="C:DNA-directed RNA polymerase complex"/>
    <property type="evidence" value="ECO:0007669"/>
    <property type="project" value="UniProtKB-KW"/>
</dbReference>
<evidence type="ECO:0000313" key="15">
    <source>
        <dbReference type="EMBL" id="OPX54722.1"/>
    </source>
</evidence>
<protein>
    <recommendedName>
        <fullName evidence="6 8">DNA-directed RNA polymerase subunit beta</fullName>
        <shortName evidence="6">RNAP subunit beta</shortName>
        <ecNumber evidence="6 8">2.7.7.6</ecNumber>
    </recommendedName>
    <alternativeName>
        <fullName evidence="6">RNA polymerase subunit beta</fullName>
    </alternativeName>
    <alternativeName>
        <fullName evidence="6">Transcriptase subunit beta</fullName>
    </alternativeName>
</protein>
<evidence type="ECO:0000259" key="12">
    <source>
        <dbReference type="Pfam" id="PF04563"/>
    </source>
</evidence>
<comment type="subunit">
    <text evidence="6 8">The RNAP catalytic core consists of 2 alpha, 1 beta, 1 beta' and 1 omega subunit. When a sigma factor is associated with the core the holoenzyme is formed, which can initiate transcription.</text>
</comment>
<feature type="domain" description="RNA polymerase Rpb2" evidence="13">
    <location>
        <begin position="518"/>
        <end position="585"/>
    </location>
</feature>
<dbReference type="GO" id="GO:0006351">
    <property type="term" value="P:DNA-templated transcription"/>
    <property type="evidence" value="ECO:0007669"/>
    <property type="project" value="UniProtKB-UniRule"/>
</dbReference>
<keyword evidence="1 6" id="KW-0240">DNA-directed RNA polymerase</keyword>
<evidence type="ECO:0000259" key="13">
    <source>
        <dbReference type="Pfam" id="PF04565"/>
    </source>
</evidence>
<dbReference type="HAMAP" id="MF_01321">
    <property type="entry name" value="RNApol_bact_RpoB"/>
    <property type="match status" value="1"/>
</dbReference>
<proteinExistence type="inferred from homology"/>
<evidence type="ECO:0000313" key="16">
    <source>
        <dbReference type="Proteomes" id="UP000191418"/>
    </source>
</evidence>
<dbReference type="FunFam" id="3.90.1110.10:FF:000004">
    <property type="entry name" value="DNA-directed RNA polymerase subunit beta"/>
    <property type="match status" value="1"/>
</dbReference>
<gene>
    <name evidence="6" type="primary">rpoB</name>
    <name evidence="15" type="ORF">BTE48_12515</name>
</gene>
<dbReference type="Proteomes" id="UP000191418">
    <property type="component" value="Unassembled WGS sequence"/>
</dbReference>
<dbReference type="InterPro" id="IPR019462">
    <property type="entry name" value="DNA-dir_RNA_pol_bsu_external_1"/>
</dbReference>
<evidence type="ECO:0000256" key="2">
    <source>
        <dbReference type="ARBA" id="ARBA00022679"/>
    </source>
</evidence>
<evidence type="ECO:0000259" key="11">
    <source>
        <dbReference type="Pfam" id="PF04561"/>
    </source>
</evidence>
<dbReference type="InterPro" id="IPR007641">
    <property type="entry name" value="RNA_pol_Rpb2_7"/>
</dbReference>
<evidence type="ECO:0000259" key="10">
    <source>
        <dbReference type="Pfam" id="PF04560"/>
    </source>
</evidence>
<dbReference type="InterPro" id="IPR007120">
    <property type="entry name" value="DNA-dir_RNAP_su2_dom"/>
</dbReference>
<dbReference type="NCBIfam" id="TIGR02013">
    <property type="entry name" value="rpoB"/>
    <property type="match status" value="1"/>
</dbReference>
<evidence type="ECO:0000256" key="4">
    <source>
        <dbReference type="ARBA" id="ARBA00023163"/>
    </source>
</evidence>
<comment type="similarity">
    <text evidence="6 7">Belongs to the RNA polymerase beta chain family.</text>
</comment>
<evidence type="ECO:0000259" key="9">
    <source>
        <dbReference type="Pfam" id="PF00562"/>
    </source>
</evidence>
<dbReference type="EMBL" id="MTSM01000019">
    <property type="protein sequence ID" value="OPX54722.1"/>
    <property type="molecule type" value="Genomic_DNA"/>
</dbReference>
<dbReference type="Pfam" id="PF04561">
    <property type="entry name" value="RNA_pol_Rpb2_2"/>
    <property type="match status" value="2"/>
</dbReference>
<dbReference type="Pfam" id="PF10385">
    <property type="entry name" value="RNA_pol_Rpb2_45"/>
    <property type="match status" value="1"/>
</dbReference>
<dbReference type="InterPro" id="IPR007642">
    <property type="entry name" value="RNA_pol_Rpb2_2"/>
</dbReference>
<feature type="domain" description="RNA polymerase Rpb2" evidence="11">
    <location>
        <begin position="155"/>
        <end position="223"/>
    </location>
</feature>
<dbReference type="GO" id="GO:0032549">
    <property type="term" value="F:ribonucleoside binding"/>
    <property type="evidence" value="ECO:0007669"/>
    <property type="project" value="InterPro"/>
</dbReference>
<keyword evidence="3 6" id="KW-0548">Nucleotidyltransferase</keyword>